<feature type="transmembrane region" description="Helical" evidence="9">
    <location>
        <begin position="73"/>
        <end position="96"/>
    </location>
</feature>
<dbReference type="Gene3D" id="3.30.565.10">
    <property type="entry name" value="Histidine kinase-like ATPase, C-terminal domain"/>
    <property type="match status" value="1"/>
</dbReference>
<keyword evidence="15" id="KW-1185">Reference proteome</keyword>
<feature type="transmembrane region" description="Helical" evidence="9">
    <location>
        <begin position="108"/>
        <end position="130"/>
    </location>
</feature>
<feature type="transmembrane region" description="Helical" evidence="9">
    <location>
        <begin position="12"/>
        <end position="31"/>
    </location>
</feature>
<dbReference type="OrthoDB" id="9815750at2"/>
<keyword evidence="3" id="KW-0597">Phosphoprotein</keyword>
<dbReference type="PRINTS" id="PR00344">
    <property type="entry name" value="BCTRLSENSOR"/>
</dbReference>
<dbReference type="SMART" id="SM00086">
    <property type="entry name" value="PAC"/>
    <property type="match status" value="2"/>
</dbReference>
<dbReference type="EMBL" id="SJTH01000017">
    <property type="protein sequence ID" value="TCJ03456.1"/>
    <property type="molecule type" value="Genomic_DNA"/>
</dbReference>
<dbReference type="InterPro" id="IPR000700">
    <property type="entry name" value="PAS-assoc_C"/>
</dbReference>
<dbReference type="Gene3D" id="3.30.450.20">
    <property type="entry name" value="PAS domain"/>
    <property type="match status" value="2"/>
</dbReference>
<feature type="domain" description="PAC" evidence="12">
    <location>
        <begin position="447"/>
        <end position="499"/>
    </location>
</feature>
<dbReference type="CDD" id="cd00082">
    <property type="entry name" value="HisKA"/>
    <property type="match status" value="1"/>
</dbReference>
<keyword evidence="9" id="KW-0472">Membrane</keyword>
<dbReference type="PROSITE" id="PS50924">
    <property type="entry name" value="MHYT"/>
    <property type="match status" value="1"/>
</dbReference>
<feature type="transmembrane region" description="Helical" evidence="9">
    <location>
        <begin position="43"/>
        <end position="67"/>
    </location>
</feature>
<evidence type="ECO:0000313" key="14">
    <source>
        <dbReference type="EMBL" id="TCJ03456.1"/>
    </source>
</evidence>
<organism evidence="14 15">
    <name type="scientific">Cytobacillus praedii</name>
    <dbReference type="NCBI Taxonomy" id="1742358"/>
    <lineage>
        <taxon>Bacteria</taxon>
        <taxon>Bacillati</taxon>
        <taxon>Bacillota</taxon>
        <taxon>Bacilli</taxon>
        <taxon>Bacillales</taxon>
        <taxon>Bacillaceae</taxon>
        <taxon>Cytobacillus</taxon>
    </lineage>
</organism>
<accession>A0A4R1AUQ1</accession>
<dbReference type="PANTHER" id="PTHR43065:SF10">
    <property type="entry name" value="PEROXIDE STRESS-ACTIVATED HISTIDINE KINASE MAK3"/>
    <property type="match status" value="1"/>
</dbReference>
<dbReference type="SUPFAM" id="SSF55785">
    <property type="entry name" value="PYP-like sensor domain (PAS domain)"/>
    <property type="match status" value="2"/>
</dbReference>
<dbReference type="Gene3D" id="1.10.287.130">
    <property type="match status" value="1"/>
</dbReference>
<dbReference type="InterPro" id="IPR036890">
    <property type="entry name" value="HATPase_C_sf"/>
</dbReference>
<feature type="domain" description="PAC" evidence="12">
    <location>
        <begin position="319"/>
        <end position="371"/>
    </location>
</feature>
<dbReference type="GO" id="GO:0000155">
    <property type="term" value="F:phosphorelay sensor kinase activity"/>
    <property type="evidence" value="ECO:0007669"/>
    <property type="project" value="InterPro"/>
</dbReference>
<dbReference type="Pfam" id="PF02518">
    <property type="entry name" value="HATPase_c"/>
    <property type="match status" value="1"/>
</dbReference>
<dbReference type="PROSITE" id="PS50113">
    <property type="entry name" value="PAC"/>
    <property type="match status" value="2"/>
</dbReference>
<dbReference type="SUPFAM" id="SSF47384">
    <property type="entry name" value="Homodimeric domain of signal transducing histidine kinase"/>
    <property type="match status" value="1"/>
</dbReference>
<dbReference type="GO" id="GO:0005524">
    <property type="term" value="F:ATP binding"/>
    <property type="evidence" value="ECO:0007669"/>
    <property type="project" value="UniProtKB-KW"/>
</dbReference>
<evidence type="ECO:0000256" key="6">
    <source>
        <dbReference type="ARBA" id="ARBA00022777"/>
    </source>
</evidence>
<gene>
    <name evidence="14" type="ORF">E0Y62_14495</name>
</gene>
<feature type="domain" description="MHYT" evidence="13">
    <location>
        <begin position="8"/>
        <end position="199"/>
    </location>
</feature>
<dbReference type="InterPro" id="IPR036097">
    <property type="entry name" value="HisK_dim/P_sf"/>
</dbReference>
<name>A0A4R1AUQ1_9BACI</name>
<dbReference type="Pfam" id="PF13426">
    <property type="entry name" value="PAS_9"/>
    <property type="match status" value="2"/>
</dbReference>
<comment type="catalytic activity">
    <reaction evidence="1">
        <text>ATP + protein L-histidine = ADP + protein N-phospho-L-histidine.</text>
        <dbReference type="EC" id="2.7.13.3"/>
    </reaction>
</comment>
<evidence type="ECO:0000256" key="4">
    <source>
        <dbReference type="ARBA" id="ARBA00022679"/>
    </source>
</evidence>
<evidence type="ECO:0000256" key="2">
    <source>
        <dbReference type="ARBA" id="ARBA00012438"/>
    </source>
</evidence>
<evidence type="ECO:0000256" key="8">
    <source>
        <dbReference type="ARBA" id="ARBA00023012"/>
    </source>
</evidence>
<evidence type="ECO:0000256" key="9">
    <source>
        <dbReference type="PROSITE-ProRule" id="PRU00244"/>
    </source>
</evidence>
<dbReference type="Pfam" id="PF00512">
    <property type="entry name" value="HisKA"/>
    <property type="match status" value="1"/>
</dbReference>
<dbReference type="PROSITE" id="PS50109">
    <property type="entry name" value="HIS_KIN"/>
    <property type="match status" value="1"/>
</dbReference>
<keyword evidence="5" id="KW-0547">Nucleotide-binding</keyword>
<evidence type="ECO:0000259" key="11">
    <source>
        <dbReference type="PROSITE" id="PS50112"/>
    </source>
</evidence>
<evidence type="ECO:0000256" key="3">
    <source>
        <dbReference type="ARBA" id="ARBA00022553"/>
    </source>
</evidence>
<feature type="transmembrane region" description="Helical" evidence="9">
    <location>
        <begin position="214"/>
        <end position="232"/>
    </location>
</feature>
<keyword evidence="9" id="KW-0812">Transmembrane</keyword>
<dbReference type="InterPro" id="IPR001610">
    <property type="entry name" value="PAC"/>
</dbReference>
<keyword evidence="8" id="KW-0902">Two-component regulatory system</keyword>
<dbReference type="GO" id="GO:0016020">
    <property type="term" value="C:membrane"/>
    <property type="evidence" value="ECO:0007669"/>
    <property type="project" value="UniProtKB-UniRule"/>
</dbReference>
<proteinExistence type="predicted"/>
<evidence type="ECO:0000256" key="7">
    <source>
        <dbReference type="ARBA" id="ARBA00022840"/>
    </source>
</evidence>
<evidence type="ECO:0000259" key="12">
    <source>
        <dbReference type="PROSITE" id="PS50113"/>
    </source>
</evidence>
<dbReference type="RefSeq" id="WP_057762914.1">
    <property type="nucleotide sequence ID" value="NZ_LMBX01000006.1"/>
</dbReference>
<dbReference type="InterPro" id="IPR004358">
    <property type="entry name" value="Sig_transdc_His_kin-like_C"/>
</dbReference>
<dbReference type="Proteomes" id="UP000293846">
    <property type="component" value="Unassembled WGS sequence"/>
</dbReference>
<dbReference type="SMART" id="SM00091">
    <property type="entry name" value="PAS"/>
    <property type="match status" value="2"/>
</dbReference>
<comment type="caution">
    <text evidence="14">The sequence shown here is derived from an EMBL/GenBank/DDBJ whole genome shotgun (WGS) entry which is preliminary data.</text>
</comment>
<dbReference type="AlphaFoldDB" id="A0A4R1AUQ1"/>
<dbReference type="InterPro" id="IPR003594">
    <property type="entry name" value="HATPase_dom"/>
</dbReference>
<feature type="transmembrane region" description="Helical" evidence="9">
    <location>
        <begin position="136"/>
        <end position="159"/>
    </location>
</feature>
<dbReference type="PANTHER" id="PTHR43065">
    <property type="entry name" value="SENSOR HISTIDINE KINASE"/>
    <property type="match status" value="1"/>
</dbReference>
<dbReference type="SMART" id="SM00388">
    <property type="entry name" value="HisKA"/>
    <property type="match status" value="1"/>
</dbReference>
<reference evidence="14 15" key="1">
    <citation type="submission" date="2019-03" db="EMBL/GenBank/DDBJ databases">
        <authorList>
            <person name="Jensen L."/>
            <person name="Storgaard J."/>
            <person name="Sulaj E."/>
            <person name="Schramm A."/>
            <person name="Marshall I.P.G."/>
        </authorList>
    </citation>
    <scope>NUCLEOTIDE SEQUENCE [LARGE SCALE GENOMIC DNA]</scope>
    <source>
        <strain evidence="14 15">2017H2G3</strain>
    </source>
</reference>
<dbReference type="InterPro" id="IPR035965">
    <property type="entry name" value="PAS-like_dom_sf"/>
</dbReference>
<keyword evidence="6" id="KW-0418">Kinase</keyword>
<protein>
    <recommendedName>
        <fullName evidence="2">histidine kinase</fullName>
        <ecNumber evidence="2">2.7.13.3</ecNumber>
    </recommendedName>
</protein>
<keyword evidence="9" id="KW-1133">Transmembrane helix</keyword>
<feature type="domain" description="Histidine kinase" evidence="10">
    <location>
        <begin position="512"/>
        <end position="718"/>
    </location>
</feature>
<evidence type="ECO:0000256" key="1">
    <source>
        <dbReference type="ARBA" id="ARBA00000085"/>
    </source>
</evidence>
<keyword evidence="4" id="KW-0808">Transferase</keyword>
<dbReference type="SMART" id="SM00387">
    <property type="entry name" value="HATPase_c"/>
    <property type="match status" value="1"/>
</dbReference>
<feature type="domain" description="PAS" evidence="11">
    <location>
        <begin position="247"/>
        <end position="292"/>
    </location>
</feature>
<evidence type="ECO:0000256" key="5">
    <source>
        <dbReference type="ARBA" id="ARBA00022741"/>
    </source>
</evidence>
<dbReference type="InterPro" id="IPR005330">
    <property type="entry name" value="MHYT_dom"/>
</dbReference>
<dbReference type="PROSITE" id="PS50112">
    <property type="entry name" value="PAS"/>
    <property type="match status" value="2"/>
</dbReference>
<dbReference type="InterPro" id="IPR003661">
    <property type="entry name" value="HisK_dim/P_dom"/>
</dbReference>
<evidence type="ECO:0000259" key="10">
    <source>
        <dbReference type="PROSITE" id="PS50109"/>
    </source>
</evidence>
<evidence type="ECO:0000313" key="15">
    <source>
        <dbReference type="Proteomes" id="UP000293846"/>
    </source>
</evidence>
<sequence>MLDILQLFNPMLIFVAMVLTFIASYTGLDLFSLTRSTESNKGFLFLGGTFSLGVGIWIMNFIGMVAINMNGSATYHIPLTVLSLVFGIAFTGMSFYCVIDMKLKFRQLLLGSFFMTIAVLSIHITGMYAMKMNIHYNPVLFSISTLLIFCSFVFSYWMLFYSKSFSRFNEIWIMPISSLVITGAIIEGYLLLLRASSSLKASGTSQQTSNPETYLIYLVFFVSILILSGLIGSRTITGKMLAVSNTNLSDIKSALDESSIVTITDPDGKITYVNDKFVEISKYEMHEVLGKTHNLLNSGVHSAQFFKDLWDTVSSGEIWRGEICNRSKEGKLYWVETTIVPFLNREGAPYQFVSIRSDITALKTTEKHLKETLKEVSDIKFALDQSSIVAFTDEKGIITNVNDRFCEISKYTREEIIGQTHSLLNSMHHTKEFFQELWKTIGQGKVWKGEIQNKAKDGTLYWVDTTIVPFLKENGKPYQYLAIRNDITERKKNEEIMHRQDKLATVGQLAAGVAHEIRNPLTSMRGYTEFLQLDETNKERQEYLEIILDEIDRVNNIVEDFMMLAKPKAVVLEEKNIIPLIKTVLSLFEFEARKKNIHIYFEFNQENVIVDCDENRLKQVLINFVKNGIDAIPNGGEIRIRVRTVGQNVHVSIHDTGIGIPKDKLEKIGEPFFTTKKKGNGLGLMVSFHIIESHNGKVDVESELNKGTTFTIKLPAKTAS</sequence>
<dbReference type="CDD" id="cd00130">
    <property type="entry name" value="PAS"/>
    <property type="match status" value="2"/>
</dbReference>
<dbReference type="NCBIfam" id="TIGR00229">
    <property type="entry name" value="sensory_box"/>
    <property type="match status" value="2"/>
</dbReference>
<keyword evidence="7" id="KW-0067">ATP-binding</keyword>
<dbReference type="InterPro" id="IPR005467">
    <property type="entry name" value="His_kinase_dom"/>
</dbReference>
<evidence type="ECO:0000259" key="13">
    <source>
        <dbReference type="PROSITE" id="PS50924"/>
    </source>
</evidence>
<dbReference type="STRING" id="1742358.GCA_001439605_04396"/>
<dbReference type="Pfam" id="PF03707">
    <property type="entry name" value="MHYT"/>
    <property type="match status" value="1"/>
</dbReference>
<dbReference type="InterPro" id="IPR000014">
    <property type="entry name" value="PAS"/>
</dbReference>
<feature type="transmembrane region" description="Helical" evidence="9">
    <location>
        <begin position="171"/>
        <end position="194"/>
    </location>
</feature>
<feature type="domain" description="PAS" evidence="11">
    <location>
        <begin position="365"/>
        <end position="428"/>
    </location>
</feature>
<dbReference type="EC" id="2.7.13.3" evidence="2"/>
<dbReference type="SUPFAM" id="SSF55874">
    <property type="entry name" value="ATPase domain of HSP90 chaperone/DNA topoisomerase II/histidine kinase"/>
    <property type="match status" value="1"/>
</dbReference>